<dbReference type="AlphaFoldDB" id="A0A512D3L7"/>
<feature type="transmembrane region" description="Helical" evidence="1">
    <location>
        <begin position="32"/>
        <end position="52"/>
    </location>
</feature>
<sequence>MTPHDVIRAAVRRRAAGSTGARGPASPDEGRAILEFIFLGILLLLPLTYLVLTAARLQAASFSASLAGREAGRAFVTAPSDDQGFARARAAASLAFSDFAFDDDTADVRVACDGSPCLRPDGSVTSTATIAVRLPLVPDFIAAHVPASVTISSTHVASVDRFVAR</sequence>
<accession>A0A512D3L7</accession>
<name>A0A512D3L7_9MICO</name>
<organism evidence="2 3">
    <name type="scientific">Terrabacter aerolatus</name>
    <dbReference type="NCBI Taxonomy" id="422442"/>
    <lineage>
        <taxon>Bacteria</taxon>
        <taxon>Bacillati</taxon>
        <taxon>Actinomycetota</taxon>
        <taxon>Actinomycetes</taxon>
        <taxon>Micrococcales</taxon>
        <taxon>Intrasporangiaceae</taxon>
        <taxon>Terrabacter</taxon>
    </lineage>
</organism>
<evidence type="ECO:0000313" key="2">
    <source>
        <dbReference type="EMBL" id="GEO31044.1"/>
    </source>
</evidence>
<evidence type="ECO:0000256" key="1">
    <source>
        <dbReference type="SAM" id="Phobius"/>
    </source>
</evidence>
<gene>
    <name evidence="2" type="ORF">TAE01_28540</name>
</gene>
<dbReference type="EMBL" id="BJYX01000015">
    <property type="protein sequence ID" value="GEO31044.1"/>
    <property type="molecule type" value="Genomic_DNA"/>
</dbReference>
<proteinExistence type="predicted"/>
<protein>
    <recommendedName>
        <fullName evidence="4">Pilus assembly protein TadE</fullName>
    </recommendedName>
</protein>
<evidence type="ECO:0000313" key="3">
    <source>
        <dbReference type="Proteomes" id="UP000321534"/>
    </source>
</evidence>
<keyword evidence="3" id="KW-1185">Reference proteome</keyword>
<keyword evidence="1" id="KW-0472">Membrane</keyword>
<evidence type="ECO:0008006" key="4">
    <source>
        <dbReference type="Google" id="ProtNLM"/>
    </source>
</evidence>
<comment type="caution">
    <text evidence="2">The sequence shown here is derived from an EMBL/GenBank/DDBJ whole genome shotgun (WGS) entry which is preliminary data.</text>
</comment>
<dbReference type="Proteomes" id="UP000321534">
    <property type="component" value="Unassembled WGS sequence"/>
</dbReference>
<keyword evidence="1" id="KW-1133">Transmembrane helix</keyword>
<reference evidence="2 3" key="1">
    <citation type="submission" date="2019-07" db="EMBL/GenBank/DDBJ databases">
        <title>Whole genome shotgun sequence of Terrabacter aerolatus NBRC 106305.</title>
        <authorList>
            <person name="Hosoyama A."/>
            <person name="Uohara A."/>
            <person name="Ohji S."/>
            <person name="Ichikawa N."/>
        </authorList>
    </citation>
    <scope>NUCLEOTIDE SEQUENCE [LARGE SCALE GENOMIC DNA]</scope>
    <source>
        <strain evidence="2 3">NBRC 106305</strain>
    </source>
</reference>
<dbReference type="RefSeq" id="WP_246111358.1">
    <property type="nucleotide sequence ID" value="NZ_BAAARO010000008.1"/>
</dbReference>
<keyword evidence="1" id="KW-0812">Transmembrane</keyword>